<feature type="domain" description="FAD-binding FR-type" evidence="2">
    <location>
        <begin position="9"/>
        <end position="126"/>
    </location>
</feature>
<dbReference type="OrthoDB" id="9814826at2"/>
<evidence type="ECO:0000313" key="3">
    <source>
        <dbReference type="EMBL" id="PYE39317.1"/>
    </source>
</evidence>
<comment type="caution">
    <text evidence="3">The sequence shown here is derived from an EMBL/GenBank/DDBJ whole genome shotgun (WGS) entry which is preliminary data.</text>
</comment>
<evidence type="ECO:0000256" key="1">
    <source>
        <dbReference type="ARBA" id="ARBA00035644"/>
    </source>
</evidence>
<dbReference type="Pfam" id="PF08021">
    <property type="entry name" value="FAD_binding_9"/>
    <property type="match status" value="1"/>
</dbReference>
<comment type="similarity">
    <text evidence="1">Belongs to the SIP oxidoreductase family.</text>
</comment>
<evidence type="ECO:0000259" key="2">
    <source>
        <dbReference type="PROSITE" id="PS51384"/>
    </source>
</evidence>
<dbReference type="Pfam" id="PF04954">
    <property type="entry name" value="SIP"/>
    <property type="match status" value="1"/>
</dbReference>
<dbReference type="InterPro" id="IPR007037">
    <property type="entry name" value="SIP_rossman_dom"/>
</dbReference>
<dbReference type="GO" id="GO:0016491">
    <property type="term" value="F:oxidoreductase activity"/>
    <property type="evidence" value="ECO:0007669"/>
    <property type="project" value="InterPro"/>
</dbReference>
<sequence length="264" mass="29395">MNNTINQKPVREIMTVAHKQMITPHYIRIYLTSQAETIANIATMTVGANNKVLIPKDKTQPLDLEDKSTFVIRTYTHRGADVEKQQIWIDFVAHGDEAPASGWATHAQIGDEIGILMKPKNKALCPATDNILLVGDATAIPVLGSILETLPENATGQCIIEVHGAEDEQELPTLANITMTWLHNPHPMQGSQLVDMVKSLSLPTAEQSRFAYIASEFSSVKALRHYLKIEQQWSKDELYAFSYWKAGVAEDQSVSDRQAEKNTD</sequence>
<dbReference type="CDD" id="cd06193">
    <property type="entry name" value="siderophore_interacting"/>
    <property type="match status" value="1"/>
</dbReference>
<organism evidence="3 4">
    <name type="scientific">Psychrobacter fozii</name>
    <dbReference type="NCBI Taxonomy" id="198480"/>
    <lineage>
        <taxon>Bacteria</taxon>
        <taxon>Pseudomonadati</taxon>
        <taxon>Pseudomonadota</taxon>
        <taxon>Gammaproteobacteria</taxon>
        <taxon>Moraxellales</taxon>
        <taxon>Moraxellaceae</taxon>
        <taxon>Psychrobacter</taxon>
    </lineage>
</organism>
<dbReference type="InterPro" id="IPR039261">
    <property type="entry name" value="FNR_nucleotide-bd"/>
</dbReference>
<name>A0A2V4UGN6_9GAMM</name>
<evidence type="ECO:0000313" key="4">
    <source>
        <dbReference type="Proteomes" id="UP000247746"/>
    </source>
</evidence>
<keyword evidence="4" id="KW-1185">Reference proteome</keyword>
<dbReference type="Gene3D" id="2.40.30.10">
    <property type="entry name" value="Translation factors"/>
    <property type="match status" value="1"/>
</dbReference>
<dbReference type="InterPro" id="IPR013113">
    <property type="entry name" value="SIP_FAD-bd"/>
</dbReference>
<dbReference type="InterPro" id="IPR039374">
    <property type="entry name" value="SIP_fam"/>
</dbReference>
<protein>
    <submittedName>
        <fullName evidence="3">NADPH-dependent ferric siderophore reductase</fullName>
    </submittedName>
</protein>
<reference evidence="3 4" key="1">
    <citation type="submission" date="2018-06" db="EMBL/GenBank/DDBJ databases">
        <title>Genomic Encyclopedia of Type Strains, Phase III (KMG-III): the genomes of soil and plant-associated and newly described type strains.</title>
        <authorList>
            <person name="Whitman W."/>
        </authorList>
    </citation>
    <scope>NUCLEOTIDE SEQUENCE [LARGE SCALE GENOMIC DNA]</scope>
    <source>
        <strain evidence="3 4">CECT 5889</strain>
    </source>
</reference>
<dbReference type="Gene3D" id="3.40.50.80">
    <property type="entry name" value="Nucleotide-binding domain of ferredoxin-NADP reductase (FNR) module"/>
    <property type="match status" value="1"/>
</dbReference>
<proteinExistence type="inferred from homology"/>
<dbReference type="RefSeq" id="WP_110922973.1">
    <property type="nucleotide sequence ID" value="NZ_QJSU01000004.1"/>
</dbReference>
<dbReference type="AlphaFoldDB" id="A0A2V4UGN6"/>
<dbReference type="EMBL" id="QJSU01000004">
    <property type="protein sequence ID" value="PYE39317.1"/>
    <property type="molecule type" value="Genomic_DNA"/>
</dbReference>
<dbReference type="Proteomes" id="UP000247746">
    <property type="component" value="Unassembled WGS sequence"/>
</dbReference>
<dbReference type="PANTHER" id="PTHR30157:SF0">
    <property type="entry name" value="NADPH-DEPENDENT FERRIC-CHELATE REDUCTASE"/>
    <property type="match status" value="1"/>
</dbReference>
<dbReference type="InterPro" id="IPR017927">
    <property type="entry name" value="FAD-bd_FR_type"/>
</dbReference>
<dbReference type="PANTHER" id="PTHR30157">
    <property type="entry name" value="FERRIC REDUCTASE, NADPH-DEPENDENT"/>
    <property type="match status" value="1"/>
</dbReference>
<dbReference type="PROSITE" id="PS51384">
    <property type="entry name" value="FAD_FR"/>
    <property type="match status" value="1"/>
</dbReference>
<accession>A0A2V4UGN6</accession>
<gene>
    <name evidence="3" type="ORF">DFP82_104129</name>
</gene>